<dbReference type="PANTHER" id="PTHR35340">
    <property type="entry name" value="PQQ ENZYME REPEAT PROTEIN-RELATED"/>
    <property type="match status" value="1"/>
</dbReference>
<keyword evidence="4" id="KW-1185">Reference proteome</keyword>
<dbReference type="InterPro" id="IPR039535">
    <property type="entry name" value="ASST-like"/>
</dbReference>
<evidence type="ECO:0000256" key="2">
    <source>
        <dbReference type="SAM" id="Phobius"/>
    </source>
</evidence>
<evidence type="ECO:0000313" key="4">
    <source>
        <dbReference type="Proteomes" id="UP000782241"/>
    </source>
</evidence>
<evidence type="ECO:0000256" key="1">
    <source>
        <dbReference type="SAM" id="MobiDB-lite"/>
    </source>
</evidence>
<feature type="region of interest" description="Disordered" evidence="1">
    <location>
        <begin position="61"/>
        <end position="80"/>
    </location>
</feature>
<organism evidence="3 4">
    <name type="scientific">Fusarium avenaceum</name>
    <dbReference type="NCBI Taxonomy" id="40199"/>
    <lineage>
        <taxon>Eukaryota</taxon>
        <taxon>Fungi</taxon>
        <taxon>Dikarya</taxon>
        <taxon>Ascomycota</taxon>
        <taxon>Pezizomycotina</taxon>
        <taxon>Sordariomycetes</taxon>
        <taxon>Hypocreomycetidae</taxon>
        <taxon>Hypocreales</taxon>
        <taxon>Nectriaceae</taxon>
        <taxon>Fusarium</taxon>
        <taxon>Fusarium tricinctum species complex</taxon>
    </lineage>
</organism>
<dbReference type="Pfam" id="PF14269">
    <property type="entry name" value="Arylsulfotran_2"/>
    <property type="match status" value="1"/>
</dbReference>
<dbReference type="AlphaFoldDB" id="A0A9P7H6A9"/>
<reference evidence="3" key="1">
    <citation type="submission" date="2021-04" db="EMBL/GenBank/DDBJ databases">
        <title>Draft genome of Fusarium avenaceum strain F156N33, isolated from an atmospheric sample in Virginia.</title>
        <authorList>
            <person name="Yang S."/>
            <person name="Vinatzer B.A."/>
            <person name="Coleman J."/>
        </authorList>
    </citation>
    <scope>NUCLEOTIDE SEQUENCE</scope>
    <source>
        <strain evidence="3">F156N33</strain>
    </source>
</reference>
<gene>
    <name evidence="3" type="ORF">KAF25_005002</name>
</gene>
<keyword evidence="2" id="KW-1133">Transmembrane helix</keyword>
<protein>
    <recommendedName>
        <fullName evidence="5">ASST-domain-containing protein</fullName>
    </recommendedName>
</protein>
<evidence type="ECO:0000313" key="3">
    <source>
        <dbReference type="EMBL" id="KAG5662584.1"/>
    </source>
</evidence>
<evidence type="ECO:0008006" key="5">
    <source>
        <dbReference type="Google" id="ProtNLM"/>
    </source>
</evidence>
<dbReference type="PANTHER" id="PTHR35340:SF6">
    <property type="entry name" value="ASST-DOMAIN-CONTAINING PROTEIN"/>
    <property type="match status" value="1"/>
</dbReference>
<accession>A0A9P7H6A9</accession>
<dbReference type="Proteomes" id="UP000782241">
    <property type="component" value="Unassembled WGS sequence"/>
</dbReference>
<name>A0A9P7H6A9_9HYPO</name>
<comment type="caution">
    <text evidence="3">The sequence shown here is derived from an EMBL/GenBank/DDBJ whole genome shotgun (WGS) entry which is preliminary data.</text>
</comment>
<feature type="transmembrane region" description="Helical" evidence="2">
    <location>
        <begin position="12"/>
        <end position="29"/>
    </location>
</feature>
<proteinExistence type="predicted"/>
<keyword evidence="2" id="KW-0812">Transmembrane</keyword>
<keyword evidence="2" id="KW-0472">Membrane</keyword>
<dbReference type="InterPro" id="IPR053143">
    <property type="entry name" value="Arylsulfate_ST"/>
</dbReference>
<dbReference type="EMBL" id="JAGPUO010000005">
    <property type="protein sequence ID" value="KAG5662584.1"/>
    <property type="molecule type" value="Genomic_DNA"/>
</dbReference>
<sequence length="627" mass="70147">MVVISGSPWARKLVFLAVSVNILFWWYYFSFPQSDDVSPPPPTVAGSDTIEDTTVGLSKGKEDKATKAVKATKGETSGESSIDKKGFKTFRSWSNFDVVKPKNGIAYTYRRFKSSPHKPPHIEWNPNGGKLAEGYIFITPQSTGEDKGLVQAASLIMKQNAEMIYTHDDDPYESEGLRVQTIDNEQYLTLWRGTRKQAYGFGEVIIMNSEYEKTTIHLDAIITNFYGQKFLGMLDFHEQELTTRGTILVTAYNTTGYNLTAMGGLERGFVIDSLFFEIDIETQDVLFSWSALDHFWPEDSMLPLISSSGNGGPSRPYDFFHLSSIQAVNHDSFLISSRNFWSVYLVSRSTGQILWELRGNTRGGDFGALPPHGRFRWQNHVRAHNVSSRGMMISMFDNHNSPEDSGRTNSRGLLLKLKLPPNVDEKPEVLRILSPDRAKVSPEYGTYQLDLSNGNQFMSWGAGGVVHEYGPDGGHDLRWQARFGYDDSITSYRAFKDKWKGTPMAWSPALVIEKIGDSIVGFVSWNGATDIEAYNVYIVETGTTPRLHGKATVFGFETGFDLGAKFNETNCIMAAAVRDGLEVRQSNVGCLQGRTFVSTFTDANGDASGDSIVRESLMQKILRVWYP</sequence>